<dbReference type="GO" id="GO:0004867">
    <property type="term" value="F:serine-type endopeptidase inhibitor activity"/>
    <property type="evidence" value="ECO:0007669"/>
    <property type="project" value="InterPro"/>
</dbReference>
<dbReference type="OrthoDB" id="671595at2759"/>
<dbReference type="InterPro" id="IPR036186">
    <property type="entry name" value="Serpin_sf"/>
</dbReference>
<evidence type="ECO:0000256" key="2">
    <source>
        <dbReference type="RuleBase" id="RU000411"/>
    </source>
</evidence>
<protein>
    <submittedName>
        <fullName evidence="4">Putative non-inhibitory serpin-10</fullName>
    </submittedName>
</protein>
<dbReference type="InterPro" id="IPR042178">
    <property type="entry name" value="Serpin_sf_1"/>
</dbReference>
<dbReference type="PANTHER" id="PTHR11461:SF286">
    <property type="entry name" value="NON-INHIBITORY SERPIN-Z11-RELATED"/>
    <property type="match status" value="1"/>
</dbReference>
<sequence>MEAVAKQSNFLFSPTSLRAGLALLAVGTCGPTLQQLLAFLGSENTHDLDVDTTRLLANVNTWPQLSFAAGIFVDRTLDLAPEFVSSAASAHQAVARSVDFKNQPEVALAEVNKFIEEATAGRLSGLLSKDMVGRDTKIVLANALRFKATWARRFDPSDTVHRDFYRRDGRPVRVPFLSDAGMQYAESFDAPGLGFKVLQCFYEMVDRDGRLDFRAPCFCMLIFLPHKHDGLADLLRLAVTRPDFVMRCAPRREQLVCPCMVPKFKFSFRFDVANALRRLGLSAPFDKDVADLSGMVSDMPPEGLYVSAMGQKCEVEVDEVGTEAVASTYGPVSPTYGPSGKPPPPPMSFVADHPFMFAIVEYEKAECLRVAWFPGTEAIAKQSNFIFSPMSLRAGLALLAAGTRGSTLSQLLVFLGSENTHHLDVASARLLDNVRTWPQLSFASGIFVDRALFLTPEFVSSTIVLADGLHFKAKWARRFDPSDTFRRDGTSVQVPFPCDAGMQYAESFDAPGLGFKVLQCFYEMVDRDGRLDFRAPCFCMLIFLPHRRDGLADLLRLAVTQPDFVMRCAPRREQPVCSCMAPKFKFSSRFDVANALGQIGLSAPLDKNVADLSRMVSNMPPEGLYVSAMG</sequence>
<keyword evidence="5" id="KW-1185">Reference proteome</keyword>
<dbReference type="STRING" id="888268.A0A1E5W2F1"/>
<comment type="caution">
    <text evidence="4">The sequence shown here is derived from an EMBL/GenBank/DDBJ whole genome shotgun (WGS) entry which is preliminary data.</text>
</comment>
<dbReference type="InterPro" id="IPR000215">
    <property type="entry name" value="Serpin_fam"/>
</dbReference>
<dbReference type="EMBL" id="LWDX02023148">
    <property type="protein sequence ID" value="OEL31543.1"/>
    <property type="molecule type" value="Genomic_DNA"/>
</dbReference>
<evidence type="ECO:0000259" key="3">
    <source>
        <dbReference type="SMART" id="SM00093"/>
    </source>
</evidence>
<evidence type="ECO:0000313" key="5">
    <source>
        <dbReference type="Proteomes" id="UP000095767"/>
    </source>
</evidence>
<feature type="domain" description="Serpin" evidence="3">
    <location>
        <begin position="3"/>
        <end position="364"/>
    </location>
</feature>
<accession>A0A1E5W2F1</accession>
<dbReference type="FunFam" id="2.30.39.10:FF:000036">
    <property type="entry name" value="Putative non-inhibitory serpin-10"/>
    <property type="match status" value="1"/>
</dbReference>
<dbReference type="Gene3D" id="3.30.497.10">
    <property type="entry name" value="Antithrombin, subunit I, domain 2"/>
    <property type="match status" value="2"/>
</dbReference>
<dbReference type="SUPFAM" id="SSF56574">
    <property type="entry name" value="Serpins"/>
    <property type="match status" value="2"/>
</dbReference>
<gene>
    <name evidence="4" type="ORF">BAE44_0007441</name>
</gene>
<evidence type="ECO:0000313" key="4">
    <source>
        <dbReference type="EMBL" id="OEL31543.1"/>
    </source>
</evidence>
<dbReference type="InterPro" id="IPR023796">
    <property type="entry name" value="Serpin_dom"/>
</dbReference>
<dbReference type="Pfam" id="PF00079">
    <property type="entry name" value="Serpin"/>
    <property type="match status" value="3"/>
</dbReference>
<proteinExistence type="inferred from homology"/>
<dbReference type="InterPro" id="IPR042185">
    <property type="entry name" value="Serpin_sf_2"/>
</dbReference>
<organism evidence="4 5">
    <name type="scientific">Dichanthelium oligosanthes</name>
    <dbReference type="NCBI Taxonomy" id="888268"/>
    <lineage>
        <taxon>Eukaryota</taxon>
        <taxon>Viridiplantae</taxon>
        <taxon>Streptophyta</taxon>
        <taxon>Embryophyta</taxon>
        <taxon>Tracheophyta</taxon>
        <taxon>Spermatophyta</taxon>
        <taxon>Magnoliopsida</taxon>
        <taxon>Liliopsida</taxon>
        <taxon>Poales</taxon>
        <taxon>Poaceae</taxon>
        <taxon>PACMAD clade</taxon>
        <taxon>Panicoideae</taxon>
        <taxon>Panicodae</taxon>
        <taxon>Paniceae</taxon>
        <taxon>Dichantheliinae</taxon>
        <taxon>Dichanthelium</taxon>
    </lineage>
</organism>
<dbReference type="GO" id="GO:0005615">
    <property type="term" value="C:extracellular space"/>
    <property type="evidence" value="ECO:0007669"/>
    <property type="project" value="InterPro"/>
</dbReference>
<dbReference type="PANTHER" id="PTHR11461">
    <property type="entry name" value="SERINE PROTEASE INHIBITOR, SERPIN"/>
    <property type="match status" value="1"/>
</dbReference>
<dbReference type="AlphaFoldDB" id="A0A1E5W2F1"/>
<dbReference type="Proteomes" id="UP000095767">
    <property type="component" value="Unassembled WGS sequence"/>
</dbReference>
<evidence type="ECO:0000256" key="1">
    <source>
        <dbReference type="ARBA" id="ARBA00009500"/>
    </source>
</evidence>
<dbReference type="Gene3D" id="2.30.39.10">
    <property type="entry name" value="Alpha-1-antitrypsin, domain 1"/>
    <property type="match status" value="2"/>
</dbReference>
<reference evidence="4 5" key="1">
    <citation type="submission" date="2016-09" db="EMBL/GenBank/DDBJ databases">
        <title>The draft genome of Dichanthelium oligosanthes: A C3 panicoid grass species.</title>
        <authorList>
            <person name="Studer A.J."/>
            <person name="Schnable J.C."/>
            <person name="Brutnell T.P."/>
        </authorList>
    </citation>
    <scope>NUCLEOTIDE SEQUENCE [LARGE SCALE GENOMIC DNA]</scope>
    <source>
        <strain evidence="5">cv. Kellogg 1175</strain>
        <tissue evidence="4">Leaf</tissue>
    </source>
</reference>
<dbReference type="SMART" id="SM00093">
    <property type="entry name" value="SERPIN"/>
    <property type="match status" value="1"/>
</dbReference>
<comment type="similarity">
    <text evidence="1 2">Belongs to the serpin family.</text>
</comment>
<name>A0A1E5W2F1_9POAL</name>